<evidence type="ECO:0000256" key="4">
    <source>
        <dbReference type="ARBA" id="ARBA00022475"/>
    </source>
</evidence>
<evidence type="ECO:0000256" key="3">
    <source>
        <dbReference type="ARBA" id="ARBA00022448"/>
    </source>
</evidence>
<comment type="similarity">
    <text evidence="2">Belongs to the major facilitator superfamily. EmrB family.</text>
</comment>
<feature type="transmembrane region" description="Helical" evidence="8">
    <location>
        <begin position="206"/>
        <end position="225"/>
    </location>
</feature>
<dbReference type="GO" id="GO:0005886">
    <property type="term" value="C:plasma membrane"/>
    <property type="evidence" value="ECO:0007669"/>
    <property type="project" value="UniProtKB-SubCell"/>
</dbReference>
<dbReference type="CDD" id="cd17503">
    <property type="entry name" value="MFS_LmrB_MDR_like"/>
    <property type="match status" value="1"/>
</dbReference>
<dbReference type="Gene3D" id="1.20.1720.10">
    <property type="entry name" value="Multidrug resistance protein D"/>
    <property type="match status" value="1"/>
</dbReference>
<accession>A0A5M3VSP4</accession>
<feature type="transmembrane region" description="Helical" evidence="8">
    <location>
        <begin position="341"/>
        <end position="360"/>
    </location>
</feature>
<reference evidence="10 11" key="1">
    <citation type="submission" date="2019-10" db="EMBL/GenBank/DDBJ databases">
        <title>Whole genome shotgun sequence of Acrocarpospora corrugata NBRC 13972.</title>
        <authorList>
            <person name="Ichikawa N."/>
            <person name="Kimura A."/>
            <person name="Kitahashi Y."/>
            <person name="Komaki H."/>
            <person name="Oguchi A."/>
        </authorList>
    </citation>
    <scope>NUCLEOTIDE SEQUENCE [LARGE SCALE GENOMIC DNA]</scope>
    <source>
        <strain evidence="10 11">NBRC 13972</strain>
    </source>
</reference>
<keyword evidence="11" id="KW-1185">Reference proteome</keyword>
<dbReference type="InterPro" id="IPR004638">
    <property type="entry name" value="EmrB-like"/>
</dbReference>
<dbReference type="Pfam" id="PF07690">
    <property type="entry name" value="MFS_1"/>
    <property type="match status" value="1"/>
</dbReference>
<protein>
    <submittedName>
        <fullName evidence="10">MFS transporter</fullName>
    </submittedName>
</protein>
<dbReference type="GO" id="GO:0022857">
    <property type="term" value="F:transmembrane transporter activity"/>
    <property type="evidence" value="ECO:0007669"/>
    <property type="project" value="InterPro"/>
</dbReference>
<feature type="transmembrane region" description="Helical" evidence="8">
    <location>
        <begin position="20"/>
        <end position="39"/>
    </location>
</feature>
<dbReference type="InterPro" id="IPR036259">
    <property type="entry name" value="MFS_trans_sf"/>
</dbReference>
<feature type="transmembrane region" description="Helical" evidence="8">
    <location>
        <begin position="366"/>
        <end position="393"/>
    </location>
</feature>
<dbReference type="InterPro" id="IPR020846">
    <property type="entry name" value="MFS_dom"/>
</dbReference>
<keyword evidence="3" id="KW-0813">Transport</keyword>
<proteinExistence type="inferred from homology"/>
<feature type="domain" description="Major facilitator superfamily (MFS) profile" evidence="9">
    <location>
        <begin position="21"/>
        <end position="469"/>
    </location>
</feature>
<dbReference type="AlphaFoldDB" id="A0A5M3VSP4"/>
<feature type="transmembrane region" description="Helical" evidence="8">
    <location>
        <begin position="276"/>
        <end position="297"/>
    </location>
</feature>
<feature type="transmembrane region" description="Helical" evidence="8">
    <location>
        <begin position="309"/>
        <end position="329"/>
    </location>
</feature>
<evidence type="ECO:0000256" key="2">
    <source>
        <dbReference type="ARBA" id="ARBA00008537"/>
    </source>
</evidence>
<dbReference type="EMBL" id="BLAD01000035">
    <property type="protein sequence ID" value="GER98082.1"/>
    <property type="molecule type" value="Genomic_DNA"/>
</dbReference>
<dbReference type="OrthoDB" id="9812221at2"/>
<keyword evidence="6 8" id="KW-1133">Transmembrane helix</keyword>
<feature type="transmembrane region" description="Helical" evidence="8">
    <location>
        <begin position="405"/>
        <end position="426"/>
    </location>
</feature>
<keyword evidence="5 8" id="KW-0812">Transmembrane</keyword>
<dbReference type="SUPFAM" id="SSF103473">
    <property type="entry name" value="MFS general substrate transporter"/>
    <property type="match status" value="1"/>
</dbReference>
<comment type="subcellular location">
    <subcellularLocation>
        <location evidence="1">Cell membrane</location>
        <topology evidence="1">Multi-pass membrane protein</topology>
    </subcellularLocation>
</comment>
<organism evidence="10 11">
    <name type="scientific">Acrocarpospora corrugata</name>
    <dbReference type="NCBI Taxonomy" id="35763"/>
    <lineage>
        <taxon>Bacteria</taxon>
        <taxon>Bacillati</taxon>
        <taxon>Actinomycetota</taxon>
        <taxon>Actinomycetes</taxon>
        <taxon>Streptosporangiales</taxon>
        <taxon>Streptosporangiaceae</taxon>
        <taxon>Acrocarpospora</taxon>
    </lineage>
</organism>
<feature type="transmembrane region" description="Helical" evidence="8">
    <location>
        <begin position="237"/>
        <end position="255"/>
    </location>
</feature>
<dbReference type="PANTHER" id="PTHR42718:SF9">
    <property type="entry name" value="MAJOR FACILITATOR SUPERFAMILY MULTIDRUG TRANSPORTER MFSC"/>
    <property type="match status" value="1"/>
</dbReference>
<dbReference type="Proteomes" id="UP000334990">
    <property type="component" value="Unassembled WGS sequence"/>
</dbReference>
<evidence type="ECO:0000313" key="11">
    <source>
        <dbReference type="Proteomes" id="UP000334990"/>
    </source>
</evidence>
<evidence type="ECO:0000256" key="8">
    <source>
        <dbReference type="SAM" id="Phobius"/>
    </source>
</evidence>
<evidence type="ECO:0000313" key="10">
    <source>
        <dbReference type="EMBL" id="GER98082.1"/>
    </source>
</evidence>
<evidence type="ECO:0000256" key="1">
    <source>
        <dbReference type="ARBA" id="ARBA00004651"/>
    </source>
</evidence>
<dbReference type="NCBIfam" id="TIGR00711">
    <property type="entry name" value="efflux_EmrB"/>
    <property type="match status" value="1"/>
</dbReference>
<feature type="transmembrane region" description="Helical" evidence="8">
    <location>
        <begin position="446"/>
        <end position="466"/>
    </location>
</feature>
<dbReference type="Gene3D" id="1.20.1250.20">
    <property type="entry name" value="MFS general substrate transporter like domains"/>
    <property type="match status" value="1"/>
</dbReference>
<keyword evidence="4" id="KW-1003">Cell membrane</keyword>
<keyword evidence="7 8" id="KW-0472">Membrane</keyword>
<feature type="transmembrane region" description="Helical" evidence="8">
    <location>
        <begin position="112"/>
        <end position="133"/>
    </location>
</feature>
<evidence type="ECO:0000256" key="6">
    <source>
        <dbReference type="ARBA" id="ARBA00022989"/>
    </source>
</evidence>
<evidence type="ECO:0000256" key="7">
    <source>
        <dbReference type="ARBA" id="ARBA00023136"/>
    </source>
</evidence>
<name>A0A5M3VSP4_9ACTN</name>
<feature type="transmembrane region" description="Helical" evidence="8">
    <location>
        <begin position="87"/>
        <end position="106"/>
    </location>
</feature>
<feature type="transmembrane region" description="Helical" evidence="8">
    <location>
        <begin position="173"/>
        <end position="194"/>
    </location>
</feature>
<feature type="transmembrane region" description="Helical" evidence="8">
    <location>
        <begin position="59"/>
        <end position="78"/>
    </location>
</feature>
<evidence type="ECO:0000259" key="9">
    <source>
        <dbReference type="PROSITE" id="PS50850"/>
    </source>
</evidence>
<gene>
    <name evidence="10" type="ORF">Acor_01440</name>
</gene>
<dbReference type="PROSITE" id="PS50850">
    <property type="entry name" value="MFS"/>
    <property type="match status" value="1"/>
</dbReference>
<dbReference type="PANTHER" id="PTHR42718">
    <property type="entry name" value="MAJOR FACILITATOR SUPERFAMILY MULTIDRUG TRANSPORTER MFSC"/>
    <property type="match status" value="1"/>
</dbReference>
<sequence>MTSSVAAATAVPVTKRRLNLISFVLVLGASTTLLDTTIVNIALDRLHTVFDASVGQTQWVATAYLLAFVSMIPMSGWVSERFGARNAWMFAVGAFLIGSILCGLADSLPELIAFRVLQGIGGGMVMPISISILTRAAGPERIDRAMIAIALPIPLAPILGSVLGGAMLESWSWHWLFFVNVPICLAALVLGPRLLPAAAGQRGHRFDVFGFVLLTPGVVAIAYGISQAAGTDGFAAVAAWLPLVVGAALLTAFAIHSLRARRPALIEVRVFARRSFGLSSVITFMGGFSIYALMFLLPLFYQQVRGETVLNTGLLLIPQGLGTMLFFVLARRFVTQLDVRFVVASGVVLTMIGIVPFTLADAHGGTALLLAAQFVQGIGFGATTLPVMTLALASLSHDEAPRGSAAFSVVQRVGAPFGVAVIAVILQSLLNGATTPADGITAFSETFWWTFGLSAIPLLLAFLLPAHKHPEPTESSVTT</sequence>
<dbReference type="InterPro" id="IPR011701">
    <property type="entry name" value="MFS"/>
</dbReference>
<evidence type="ECO:0000256" key="5">
    <source>
        <dbReference type="ARBA" id="ARBA00022692"/>
    </source>
</evidence>
<comment type="caution">
    <text evidence="10">The sequence shown here is derived from an EMBL/GenBank/DDBJ whole genome shotgun (WGS) entry which is preliminary data.</text>
</comment>
<feature type="transmembrane region" description="Helical" evidence="8">
    <location>
        <begin position="145"/>
        <end position="167"/>
    </location>
</feature>
<dbReference type="RefSeq" id="WP_155334537.1">
    <property type="nucleotide sequence ID" value="NZ_BAAABN010000006.1"/>
</dbReference>